<dbReference type="InterPro" id="IPR010297">
    <property type="entry name" value="DUF900_hydrolase"/>
</dbReference>
<dbReference type="PANTHER" id="PTHR36513:SF1">
    <property type="entry name" value="TRANSMEMBRANE PROTEIN"/>
    <property type="match status" value="1"/>
</dbReference>
<name>Q07GU4_ROSDO</name>
<dbReference type="ESTHER" id="rosdo-q07gu4">
    <property type="family name" value="Duf_900"/>
</dbReference>
<geneLocation type="plasmid" evidence="2 3">
    <name>pTB1</name>
</geneLocation>
<dbReference type="AlphaFoldDB" id="Q07GU4"/>
<dbReference type="PANTHER" id="PTHR36513">
    <property type="entry name" value="ABC TRANSMEMBRANE TYPE-1 DOMAIN-CONTAINING PROTEIN"/>
    <property type="match status" value="1"/>
</dbReference>
<dbReference type="Proteomes" id="UP000007029">
    <property type="component" value="Plasmid pTB1"/>
</dbReference>
<dbReference type="InterPro" id="IPR029058">
    <property type="entry name" value="AB_hydrolase_fold"/>
</dbReference>
<evidence type="ECO:0000256" key="1">
    <source>
        <dbReference type="SAM" id="SignalP"/>
    </source>
</evidence>
<feature type="chain" id="PRO_5004165749" description="Lipoprotein" evidence="1">
    <location>
        <begin position="23"/>
        <end position="429"/>
    </location>
</feature>
<dbReference type="KEGG" id="rde:RD1_A0001"/>
<accession>Q07GU4</accession>
<dbReference type="OrthoDB" id="9797755at2"/>
<evidence type="ECO:0008006" key="4">
    <source>
        <dbReference type="Google" id="ProtNLM"/>
    </source>
</evidence>
<reference evidence="2 3" key="1">
    <citation type="journal article" date="2007" name="J. Bacteriol.">
        <title>The complete genome sequence of Roseobacter denitrificans reveals a mixotrophic rather than photosynthetic metabolism.</title>
        <authorList>
            <person name="Swingley W.D."/>
            <person name="Sadekar S."/>
            <person name="Mastrian S.D."/>
            <person name="Matthies H.J."/>
            <person name="Hao J."/>
            <person name="Ramos H."/>
            <person name="Acharya C.R."/>
            <person name="Conrad A.L."/>
            <person name="Taylor H.L."/>
            <person name="Dejesa L.C."/>
            <person name="Shah M.K."/>
            <person name="O'huallachain M.E."/>
            <person name="Lince M.T."/>
            <person name="Blankenship R.E."/>
            <person name="Beatty J.T."/>
            <person name="Touchman J.W."/>
        </authorList>
    </citation>
    <scope>NUCLEOTIDE SEQUENCE [LARGE SCALE GENOMIC DNA]</scope>
    <source>
        <strain evidence="3">ATCC 33942 / OCh 114</strain>
        <plasmid evidence="2 3">pTB1</plasmid>
    </source>
</reference>
<keyword evidence="1" id="KW-0732">Signal</keyword>
<keyword evidence="2" id="KW-0614">Plasmid</keyword>
<dbReference type="Gene3D" id="3.40.50.1820">
    <property type="entry name" value="alpha/beta hydrolase"/>
    <property type="match status" value="1"/>
</dbReference>
<keyword evidence="3" id="KW-1185">Reference proteome</keyword>
<sequence>MLNKLVCLFLLCGLAACAPANSVTTTIGLMEPPVVYQSGGIDPFPATLPPDRQIPYATQRVPALVDGVVTYTDAPETALRVGHVDVTISGKDGSLQISDSLLPAQDRNTALFVDVGEIHEAGPLAASRHPVADPTLFGPDAAAADRAFAARINRQLAATKGGNLVIYVHGVRSDFSNPVLAAAELQHFAGYRNVFSAFAWPANSSLISYLQDTEEATGSAFLFRRYIQFLAAETNAKRIHIVAHSAGTRLVTEAIGQFGLEYSRASNQQIKRELKLGKVILIGSDASPERIGTYLIDGADRIVDELTIYTSTRDRALRLSDALFGLGGRLGQTTTTALPDYVQAWLESFDDLYIIDVTDAEASNAANGHGYLRGSPWVSSDIVTSINFDLTPAERGLVRAPVGPGWVFPPDYPSKLRSAVRRADPSLVR</sequence>
<proteinExistence type="predicted"/>
<dbReference type="PROSITE" id="PS51257">
    <property type="entry name" value="PROKAR_LIPOPROTEIN"/>
    <property type="match status" value="1"/>
</dbReference>
<protein>
    <recommendedName>
        <fullName evidence="4">Lipoprotein</fullName>
    </recommendedName>
</protein>
<gene>
    <name evidence="2" type="ordered locus">RD1_A0001</name>
</gene>
<feature type="signal peptide" evidence="1">
    <location>
        <begin position="1"/>
        <end position="22"/>
    </location>
</feature>
<dbReference type="Pfam" id="PF05990">
    <property type="entry name" value="DUF900"/>
    <property type="match status" value="1"/>
</dbReference>
<dbReference type="EMBL" id="CP000464">
    <property type="protein sequence ID" value="ABI93305.1"/>
    <property type="molecule type" value="Genomic_DNA"/>
</dbReference>
<dbReference type="HOGENOM" id="CLU_639169_0_0_5"/>
<dbReference type="RefSeq" id="WP_011655361.1">
    <property type="nucleotide sequence ID" value="NC_008386.1"/>
</dbReference>
<organism evidence="2 3">
    <name type="scientific">Roseobacter denitrificans (strain ATCC 33942 / OCh 114)</name>
    <name type="common">Erythrobacter sp. (strain OCh 114)</name>
    <name type="synonym">Roseobacter denitrificans</name>
    <dbReference type="NCBI Taxonomy" id="375451"/>
    <lineage>
        <taxon>Bacteria</taxon>
        <taxon>Pseudomonadati</taxon>
        <taxon>Pseudomonadota</taxon>
        <taxon>Alphaproteobacteria</taxon>
        <taxon>Rhodobacterales</taxon>
        <taxon>Roseobacteraceae</taxon>
        <taxon>Roseobacter</taxon>
    </lineage>
</organism>
<evidence type="ECO:0000313" key="3">
    <source>
        <dbReference type="Proteomes" id="UP000007029"/>
    </source>
</evidence>
<evidence type="ECO:0000313" key="2">
    <source>
        <dbReference type="EMBL" id="ABI93305.1"/>
    </source>
</evidence>
<dbReference type="SUPFAM" id="SSF53474">
    <property type="entry name" value="alpha/beta-Hydrolases"/>
    <property type="match status" value="1"/>
</dbReference>